<keyword evidence="3" id="KW-1185">Reference proteome</keyword>
<dbReference type="Proteomes" id="UP000254508">
    <property type="component" value="Plasmid unnamed"/>
</dbReference>
<organism evidence="2 3">
    <name type="scientific">Erythrobacter aureus</name>
    <dbReference type="NCBI Taxonomy" id="2182384"/>
    <lineage>
        <taxon>Bacteria</taxon>
        <taxon>Pseudomonadati</taxon>
        <taxon>Pseudomonadota</taxon>
        <taxon>Alphaproteobacteria</taxon>
        <taxon>Sphingomonadales</taxon>
        <taxon>Erythrobacteraceae</taxon>
        <taxon>Erythrobacter/Porphyrobacter group</taxon>
        <taxon>Erythrobacter</taxon>
    </lineage>
</organism>
<keyword evidence="2" id="KW-0614">Plasmid</keyword>
<dbReference type="KEGG" id="err:DVR09_16100"/>
<proteinExistence type="predicted"/>
<evidence type="ECO:0000313" key="2">
    <source>
        <dbReference type="EMBL" id="AXK44159.1"/>
    </source>
</evidence>
<feature type="region of interest" description="Disordered" evidence="1">
    <location>
        <begin position="153"/>
        <end position="174"/>
    </location>
</feature>
<protein>
    <submittedName>
        <fullName evidence="2">Uncharacterized protein</fullName>
    </submittedName>
</protein>
<name>A0A345YJQ7_9SPHN</name>
<dbReference type="EMBL" id="CP031358">
    <property type="protein sequence ID" value="AXK44159.1"/>
    <property type="molecule type" value="Genomic_DNA"/>
</dbReference>
<dbReference type="AlphaFoldDB" id="A0A345YJQ7"/>
<dbReference type="OrthoDB" id="117664at2"/>
<sequence>MLEEVTTKKKRARVGQRFRMEVASDVIVDGITVIPAGSLGEGEITSVRNKGMWGKSGHLEARVLFVRVNGRQIRLAGTFDDKGKTGTAGVVGAVAFVPVAGFFLTGTSATLPHGAEVPAFIDEDIELAFKKSAPAPLQVPVPAAPMPVEVEAAATHHAEHEGHAGAEDAAAPAE</sequence>
<evidence type="ECO:0000256" key="1">
    <source>
        <dbReference type="SAM" id="MobiDB-lite"/>
    </source>
</evidence>
<evidence type="ECO:0000313" key="3">
    <source>
        <dbReference type="Proteomes" id="UP000254508"/>
    </source>
</evidence>
<accession>A0A345YJQ7</accession>
<feature type="compositionally biased region" description="Basic and acidic residues" evidence="1">
    <location>
        <begin position="154"/>
        <end position="166"/>
    </location>
</feature>
<geneLocation type="plasmid" evidence="2 3">
    <name>unnamed</name>
</geneLocation>
<reference evidence="2 3" key="1">
    <citation type="submission" date="2018-07" db="EMBL/GenBank/DDBJ databases">
        <title>Genome sequence of Erythrobacter strain YH-07, an antagonistic bacterium isolated from Yellow Sea.</title>
        <authorList>
            <person name="Tang T."/>
            <person name="Liu Q."/>
            <person name="Sun X."/>
        </authorList>
    </citation>
    <scope>NUCLEOTIDE SEQUENCE [LARGE SCALE GENOMIC DNA]</scope>
    <source>
        <strain evidence="2 3">YH-07</strain>
        <plasmid evidence="2 3">unnamed</plasmid>
    </source>
</reference>
<gene>
    <name evidence="2" type="ORF">DVR09_16100</name>
</gene>